<reference evidence="2" key="1">
    <citation type="journal article" date="2019" name="Int. J. Syst. Evol. Microbiol.">
        <title>The Global Catalogue of Microorganisms (GCM) 10K type strain sequencing project: providing services to taxonomists for standard genome sequencing and annotation.</title>
        <authorList>
            <consortium name="The Broad Institute Genomics Platform"/>
            <consortium name="The Broad Institute Genome Sequencing Center for Infectious Disease"/>
            <person name="Wu L."/>
            <person name="Ma J."/>
        </authorList>
    </citation>
    <scope>NUCLEOTIDE SEQUENCE [LARGE SCALE GENOMIC DNA]</scope>
    <source>
        <strain evidence="2">JCM 13002</strain>
    </source>
</reference>
<gene>
    <name evidence="1" type="ORF">GCM10009663_68960</name>
</gene>
<name>A0ABP4ES06_9ACTN</name>
<dbReference type="PANTHER" id="PTHR33594">
    <property type="entry name" value="SUPERFAMILY HYDROLASE, PUTATIVE (AFU_ORTHOLOGUE AFUA_1G03035)-RELATED"/>
    <property type="match status" value="1"/>
</dbReference>
<sequence>MTASPSDVARRYRQEPYVSQAEPYYATKDPAHDFTHIRRILARLELLRDGEEHRLDLLYFLACYHGLVPCLDHAGFREDTAAFLGSLGWQPGEISQAFVGLRRHLDGPALIEEQLVHDANYLEAVGAFGIAKAFTTGGARGQHYEETIERARYFIDRPVFRTPAGRRMAAARRAYAHAFLDDLEAELGPAPVRPS</sequence>
<dbReference type="Proteomes" id="UP001499987">
    <property type="component" value="Unassembled WGS sequence"/>
</dbReference>
<dbReference type="EMBL" id="BAAALD010000112">
    <property type="protein sequence ID" value="GAA1119233.1"/>
    <property type="molecule type" value="Genomic_DNA"/>
</dbReference>
<dbReference type="PANTHER" id="PTHR33594:SF1">
    <property type="entry name" value="HD_PDEASE DOMAIN-CONTAINING PROTEIN"/>
    <property type="match status" value="1"/>
</dbReference>
<dbReference type="SUPFAM" id="SSF109604">
    <property type="entry name" value="HD-domain/PDEase-like"/>
    <property type="match status" value="1"/>
</dbReference>
<evidence type="ECO:0000313" key="2">
    <source>
        <dbReference type="Proteomes" id="UP001499987"/>
    </source>
</evidence>
<accession>A0ABP4ES06</accession>
<comment type="caution">
    <text evidence="1">The sequence shown here is derived from an EMBL/GenBank/DDBJ whole genome shotgun (WGS) entry which is preliminary data.</text>
</comment>
<dbReference type="RefSeq" id="WP_344627673.1">
    <property type="nucleotide sequence ID" value="NZ_BAAALD010000112.1"/>
</dbReference>
<proteinExistence type="predicted"/>
<dbReference type="Gene3D" id="1.10.3210.50">
    <property type="match status" value="1"/>
</dbReference>
<evidence type="ECO:0008006" key="3">
    <source>
        <dbReference type="Google" id="ProtNLM"/>
    </source>
</evidence>
<protein>
    <recommendedName>
        <fullName evidence="3">Phosphohydrolase</fullName>
    </recommendedName>
</protein>
<keyword evidence="2" id="KW-1185">Reference proteome</keyword>
<evidence type="ECO:0000313" key="1">
    <source>
        <dbReference type="EMBL" id="GAA1119233.1"/>
    </source>
</evidence>
<organism evidence="1 2">
    <name type="scientific">Kitasatospora arboriphila</name>
    <dbReference type="NCBI Taxonomy" id="258052"/>
    <lineage>
        <taxon>Bacteria</taxon>
        <taxon>Bacillati</taxon>
        <taxon>Actinomycetota</taxon>
        <taxon>Actinomycetes</taxon>
        <taxon>Kitasatosporales</taxon>
        <taxon>Streptomycetaceae</taxon>
        <taxon>Kitasatospora</taxon>
    </lineage>
</organism>